<dbReference type="NCBIfam" id="NF005222">
    <property type="entry name" value="PRK06718.1"/>
    <property type="match status" value="1"/>
</dbReference>
<dbReference type="Gene3D" id="1.10.8.610">
    <property type="entry name" value="SirC, precorrin-2 dehydrogenase, C-terminal helical domain-like"/>
    <property type="match status" value="1"/>
</dbReference>
<protein>
    <recommendedName>
        <fullName evidence="2">precorrin-2 dehydrogenase</fullName>
        <ecNumber evidence="2">1.3.1.76</ecNumber>
    </recommendedName>
</protein>
<gene>
    <name evidence="8" type="ORF">QYB97_14235</name>
</gene>
<evidence type="ECO:0000313" key="9">
    <source>
        <dbReference type="Proteomes" id="UP001172721"/>
    </source>
</evidence>
<name>A0ABT8HXZ3_9BACL</name>
<dbReference type="InterPro" id="IPR042518">
    <property type="entry name" value="SirC_C"/>
</dbReference>
<evidence type="ECO:0000256" key="6">
    <source>
        <dbReference type="ARBA" id="ARBA00047561"/>
    </source>
</evidence>
<dbReference type="NCBIfam" id="TIGR01470">
    <property type="entry name" value="cysG_Nterm"/>
    <property type="match status" value="1"/>
</dbReference>
<evidence type="ECO:0000259" key="7">
    <source>
        <dbReference type="Pfam" id="PF14824"/>
    </source>
</evidence>
<proteinExistence type="predicted"/>
<dbReference type="InterPro" id="IPR028161">
    <property type="entry name" value="Met8-like"/>
</dbReference>
<evidence type="ECO:0000256" key="4">
    <source>
        <dbReference type="ARBA" id="ARBA00023027"/>
    </source>
</evidence>
<evidence type="ECO:0000256" key="2">
    <source>
        <dbReference type="ARBA" id="ARBA00012400"/>
    </source>
</evidence>
<comment type="pathway">
    <text evidence="1">Porphyrin-containing compound metabolism; siroheme biosynthesis; sirohydrochlorin from precorrin-2: step 1/1.</text>
</comment>
<keyword evidence="4" id="KW-0520">NAD</keyword>
<dbReference type="RefSeq" id="WP_301166801.1">
    <property type="nucleotide sequence ID" value="NZ_JAUHTR010000007.1"/>
</dbReference>
<organism evidence="8 9">
    <name type="scientific">Fictibacillus fluitans</name>
    <dbReference type="NCBI Taxonomy" id="3058422"/>
    <lineage>
        <taxon>Bacteria</taxon>
        <taxon>Bacillati</taxon>
        <taxon>Bacillota</taxon>
        <taxon>Bacilli</taxon>
        <taxon>Bacillales</taxon>
        <taxon>Fictibacillaceae</taxon>
        <taxon>Fictibacillus</taxon>
    </lineage>
</organism>
<dbReference type="SUPFAM" id="SSF51735">
    <property type="entry name" value="NAD(P)-binding Rossmann-fold domains"/>
    <property type="match status" value="1"/>
</dbReference>
<comment type="catalytic activity">
    <reaction evidence="6">
        <text>precorrin-2 + NAD(+) = sirohydrochlorin + NADH + 2 H(+)</text>
        <dbReference type="Rhea" id="RHEA:15613"/>
        <dbReference type="ChEBI" id="CHEBI:15378"/>
        <dbReference type="ChEBI" id="CHEBI:57540"/>
        <dbReference type="ChEBI" id="CHEBI:57945"/>
        <dbReference type="ChEBI" id="CHEBI:58351"/>
        <dbReference type="ChEBI" id="CHEBI:58827"/>
        <dbReference type="EC" id="1.3.1.76"/>
    </reaction>
</comment>
<keyword evidence="5" id="KW-0627">Porphyrin biosynthesis</keyword>
<feature type="domain" description="Siroheme synthase central" evidence="7">
    <location>
        <begin position="127"/>
        <end position="151"/>
    </location>
</feature>
<reference evidence="8" key="1">
    <citation type="submission" date="2023-07" db="EMBL/GenBank/DDBJ databases">
        <title>Fictibacillus sp. isolated from freshwater pond.</title>
        <authorList>
            <person name="Kirdat K."/>
            <person name="Bhat A."/>
            <person name="Mourya A."/>
            <person name="Yadav A."/>
        </authorList>
    </citation>
    <scope>NUCLEOTIDE SEQUENCE</scope>
    <source>
        <strain evidence="8">NE201</strain>
    </source>
</reference>
<accession>A0ABT8HXZ3</accession>
<evidence type="ECO:0000313" key="8">
    <source>
        <dbReference type="EMBL" id="MDN4525639.1"/>
    </source>
</evidence>
<dbReference type="InterPro" id="IPR006367">
    <property type="entry name" value="Sirohaem_synthase_N"/>
</dbReference>
<dbReference type="Pfam" id="PF14824">
    <property type="entry name" value="Sirohm_synth_M"/>
    <property type="match status" value="1"/>
</dbReference>
<sequence>MKPRDSRRLCKVYPIVLELKGKQAVVVGGGTVAFRKIQGLLEAGAFVQVISPEAIEEIRSLHAANRLMWKQKKAEPMDYEHAFIIFAATNDPEANQQVTRQAGPNRLINVVDQPSLGNFTVPAVARRGRLLIAVSTGGASPILAKRIRNDLLDAYPEDYAAYTEFLFYCREKLKKWKASPDEKQKLLLEMLDEQYVHSVEKQQSFIHILEQKVT</sequence>
<evidence type="ECO:0000256" key="5">
    <source>
        <dbReference type="ARBA" id="ARBA00023244"/>
    </source>
</evidence>
<dbReference type="EMBL" id="JAUHTR010000007">
    <property type="protein sequence ID" value="MDN4525639.1"/>
    <property type="molecule type" value="Genomic_DNA"/>
</dbReference>
<keyword evidence="9" id="KW-1185">Reference proteome</keyword>
<dbReference type="Proteomes" id="UP001172721">
    <property type="component" value="Unassembled WGS sequence"/>
</dbReference>
<evidence type="ECO:0000256" key="3">
    <source>
        <dbReference type="ARBA" id="ARBA00023002"/>
    </source>
</evidence>
<dbReference type="PANTHER" id="PTHR35330">
    <property type="entry name" value="SIROHEME BIOSYNTHESIS PROTEIN MET8"/>
    <property type="match status" value="1"/>
</dbReference>
<comment type="caution">
    <text evidence="8">The sequence shown here is derived from an EMBL/GenBank/DDBJ whole genome shotgun (WGS) entry which is preliminary data.</text>
</comment>
<dbReference type="InterPro" id="IPR036291">
    <property type="entry name" value="NAD(P)-bd_dom_sf"/>
</dbReference>
<dbReference type="InterPro" id="IPR028281">
    <property type="entry name" value="Sirohaem_synthase_central"/>
</dbReference>
<dbReference type="PANTHER" id="PTHR35330:SF1">
    <property type="entry name" value="SIROHEME BIOSYNTHESIS PROTEIN MET8"/>
    <property type="match status" value="1"/>
</dbReference>
<dbReference type="Pfam" id="PF22440">
    <property type="entry name" value="SirC_C"/>
    <property type="match status" value="1"/>
</dbReference>
<evidence type="ECO:0000256" key="1">
    <source>
        <dbReference type="ARBA" id="ARBA00005010"/>
    </source>
</evidence>
<keyword evidence="3" id="KW-0560">Oxidoreductase</keyword>
<dbReference type="Pfam" id="PF13241">
    <property type="entry name" value="NAD_binding_7"/>
    <property type="match status" value="1"/>
</dbReference>
<dbReference type="SUPFAM" id="SSF75615">
    <property type="entry name" value="Siroheme synthase middle domains-like"/>
    <property type="match status" value="1"/>
</dbReference>
<dbReference type="EC" id="1.3.1.76" evidence="2"/>
<dbReference type="Gene3D" id="3.40.50.720">
    <property type="entry name" value="NAD(P)-binding Rossmann-like Domain"/>
    <property type="match status" value="1"/>
</dbReference>